<evidence type="ECO:0000256" key="4">
    <source>
        <dbReference type="ARBA" id="ARBA00013346"/>
    </source>
</evidence>
<dbReference type="InterPro" id="IPR029063">
    <property type="entry name" value="SAM-dependent_MTases_sf"/>
</dbReference>
<dbReference type="PROSITE" id="PS01279">
    <property type="entry name" value="PCMT"/>
    <property type="match status" value="1"/>
</dbReference>
<evidence type="ECO:0000256" key="9">
    <source>
        <dbReference type="NCBIfam" id="TIGR00080"/>
    </source>
</evidence>
<evidence type="ECO:0000313" key="10">
    <source>
        <dbReference type="EMBL" id="ATY31596.1"/>
    </source>
</evidence>
<dbReference type="Proteomes" id="UP000229081">
    <property type="component" value="Chromosome"/>
</dbReference>
<sequence>MKPLTEAHLAILRRHMVEVVDIEFDLLREEIGRPEPSVRVREALLAVPRHLFVPAQFAPLAYQDSPLPIGFDKTISQPFMVALMTELLDLEEDDSVLEVGTGLGYQTAVLAQLVARVWSVEVVEEFAGIAEARLRERGKKNVAIRVGDGSRGWAELAPFDAILVCAAAKTLPDPLVAQLKPEGGRLVMPIGEQGAQRLVRAVRNGDTMTVREVMSVQFSELEMV</sequence>
<dbReference type="NCBIfam" id="TIGR00080">
    <property type="entry name" value="pimt"/>
    <property type="match status" value="1"/>
</dbReference>
<dbReference type="CDD" id="cd02440">
    <property type="entry name" value="AdoMet_MTases"/>
    <property type="match status" value="1"/>
</dbReference>
<dbReference type="EC" id="2.1.1.77" evidence="3 9"/>
<accession>A0A2K8MGB1</accession>
<dbReference type="GO" id="GO:0032259">
    <property type="term" value="P:methylation"/>
    <property type="evidence" value="ECO:0007669"/>
    <property type="project" value="UniProtKB-KW"/>
</dbReference>
<keyword evidence="11" id="KW-1185">Reference proteome</keyword>
<dbReference type="PANTHER" id="PTHR11579">
    <property type="entry name" value="PROTEIN-L-ISOASPARTATE O-METHYLTRANSFERASE"/>
    <property type="match status" value="1"/>
</dbReference>
<evidence type="ECO:0000256" key="3">
    <source>
        <dbReference type="ARBA" id="ARBA00011890"/>
    </source>
</evidence>
<dbReference type="Pfam" id="PF01135">
    <property type="entry name" value="PCMT"/>
    <property type="match status" value="1"/>
</dbReference>
<organism evidence="10 11">
    <name type="scientific">Sphingomonas psychrotolerans</name>
    <dbReference type="NCBI Taxonomy" id="1327635"/>
    <lineage>
        <taxon>Bacteria</taxon>
        <taxon>Pseudomonadati</taxon>
        <taxon>Pseudomonadota</taxon>
        <taxon>Alphaproteobacteria</taxon>
        <taxon>Sphingomonadales</taxon>
        <taxon>Sphingomonadaceae</taxon>
        <taxon>Sphingomonas</taxon>
    </lineage>
</organism>
<comment type="subcellular location">
    <subcellularLocation>
        <location evidence="1">Cytoplasm</location>
    </subcellularLocation>
</comment>
<dbReference type="PANTHER" id="PTHR11579:SF0">
    <property type="entry name" value="PROTEIN-L-ISOASPARTATE(D-ASPARTATE) O-METHYLTRANSFERASE"/>
    <property type="match status" value="1"/>
</dbReference>
<gene>
    <name evidence="10" type="ORF">CVN68_06100</name>
</gene>
<dbReference type="GO" id="GO:0005737">
    <property type="term" value="C:cytoplasm"/>
    <property type="evidence" value="ECO:0007669"/>
    <property type="project" value="UniProtKB-SubCell"/>
</dbReference>
<dbReference type="SUPFAM" id="SSF53335">
    <property type="entry name" value="S-adenosyl-L-methionine-dependent methyltransferases"/>
    <property type="match status" value="1"/>
</dbReference>
<dbReference type="GO" id="GO:0004719">
    <property type="term" value="F:protein-L-isoaspartate (D-aspartate) O-methyltransferase activity"/>
    <property type="evidence" value="ECO:0007669"/>
    <property type="project" value="UniProtKB-UniRule"/>
</dbReference>
<evidence type="ECO:0000256" key="7">
    <source>
        <dbReference type="ARBA" id="ARBA00022679"/>
    </source>
</evidence>
<name>A0A2K8MGB1_9SPHN</name>
<evidence type="ECO:0000256" key="6">
    <source>
        <dbReference type="ARBA" id="ARBA00022603"/>
    </source>
</evidence>
<dbReference type="KEGG" id="sphc:CVN68_06100"/>
<evidence type="ECO:0000256" key="8">
    <source>
        <dbReference type="ARBA" id="ARBA00022691"/>
    </source>
</evidence>
<comment type="similarity">
    <text evidence="2">Belongs to the methyltransferase superfamily. L-isoaspartyl/D-aspartyl protein methyltransferase family.</text>
</comment>
<dbReference type="NCBIfam" id="NF001453">
    <property type="entry name" value="PRK00312.1"/>
    <property type="match status" value="1"/>
</dbReference>
<dbReference type="Gene3D" id="3.40.50.150">
    <property type="entry name" value="Vaccinia Virus protein VP39"/>
    <property type="match status" value="1"/>
</dbReference>
<evidence type="ECO:0000256" key="2">
    <source>
        <dbReference type="ARBA" id="ARBA00005369"/>
    </source>
</evidence>
<keyword evidence="7 10" id="KW-0808">Transferase</keyword>
<keyword evidence="6 10" id="KW-0489">Methyltransferase</keyword>
<dbReference type="GO" id="GO:0030091">
    <property type="term" value="P:protein repair"/>
    <property type="evidence" value="ECO:0007669"/>
    <property type="project" value="UniProtKB-UniRule"/>
</dbReference>
<evidence type="ECO:0000256" key="1">
    <source>
        <dbReference type="ARBA" id="ARBA00004496"/>
    </source>
</evidence>
<dbReference type="RefSeq" id="WP_100281405.1">
    <property type="nucleotide sequence ID" value="NZ_CP024923.1"/>
</dbReference>
<proteinExistence type="inferred from homology"/>
<dbReference type="FunFam" id="3.40.50.150:FF:000010">
    <property type="entry name" value="Protein-L-isoaspartate O-methyltransferase"/>
    <property type="match status" value="1"/>
</dbReference>
<reference evidence="10 11" key="1">
    <citation type="submission" date="2017-11" db="EMBL/GenBank/DDBJ databases">
        <title>Complete genome sequence of Sphingomonas sp. Strain Cra20, a psychrotolerant potential plant growth promoting rhizobacteria.</title>
        <authorList>
            <person name="Luo Y."/>
        </authorList>
    </citation>
    <scope>NUCLEOTIDE SEQUENCE [LARGE SCALE GENOMIC DNA]</scope>
    <source>
        <strain evidence="10 11">Cra20</strain>
    </source>
</reference>
<keyword evidence="8" id="KW-0949">S-adenosyl-L-methionine</keyword>
<evidence type="ECO:0000313" key="11">
    <source>
        <dbReference type="Proteomes" id="UP000229081"/>
    </source>
</evidence>
<protein>
    <recommendedName>
        <fullName evidence="4 9">Protein-L-isoaspartate O-methyltransferase</fullName>
        <ecNumber evidence="3 9">2.1.1.77</ecNumber>
    </recommendedName>
</protein>
<dbReference type="InterPro" id="IPR000682">
    <property type="entry name" value="PCMT"/>
</dbReference>
<dbReference type="OrthoDB" id="9810066at2"/>
<evidence type="ECO:0000256" key="5">
    <source>
        <dbReference type="ARBA" id="ARBA00022490"/>
    </source>
</evidence>
<dbReference type="EMBL" id="CP024923">
    <property type="protein sequence ID" value="ATY31596.1"/>
    <property type="molecule type" value="Genomic_DNA"/>
</dbReference>
<keyword evidence="5" id="KW-0963">Cytoplasm</keyword>
<dbReference type="AlphaFoldDB" id="A0A2K8MGB1"/>